<dbReference type="EMBL" id="BMEX01000028">
    <property type="protein sequence ID" value="GGA58018.1"/>
    <property type="molecule type" value="Genomic_DNA"/>
</dbReference>
<dbReference type="RefSeq" id="WP_188433682.1">
    <property type="nucleotide sequence ID" value="NZ_BMEX01000028.1"/>
</dbReference>
<protein>
    <recommendedName>
        <fullName evidence="3">Helix-turn-helix domain-containing protein</fullName>
    </recommendedName>
</protein>
<sequence>MGKQDKKSNQEKYITTTEAAKIFELHPEYVARLAKEAYRRGDPYPVKRGRPYEAPLEAWEKILTPPGKVARKPRKRVASEKRSIQEVPDKGISCSKAARKYGISPSWAARLSKRAQDKGYDWPKWDKGQLIAPYVEWVRIFEDPELRFRKIKEK</sequence>
<proteinExistence type="predicted"/>
<keyword evidence="2" id="KW-1185">Reference proteome</keyword>
<reference evidence="2" key="1">
    <citation type="journal article" date="2019" name="Int. J. Syst. Evol. Microbiol.">
        <title>The Global Catalogue of Microorganisms (GCM) 10K type strain sequencing project: providing services to taxonomists for standard genome sequencing and annotation.</title>
        <authorList>
            <consortium name="The Broad Institute Genomics Platform"/>
            <consortium name="The Broad Institute Genome Sequencing Center for Infectious Disease"/>
            <person name="Wu L."/>
            <person name="Ma J."/>
        </authorList>
    </citation>
    <scope>NUCLEOTIDE SEQUENCE [LARGE SCALE GENOMIC DNA]</scope>
    <source>
        <strain evidence="2">CGMCC 1.12404</strain>
    </source>
</reference>
<dbReference type="Proteomes" id="UP000617979">
    <property type="component" value="Unassembled WGS sequence"/>
</dbReference>
<accession>A0ABQ1H475</accession>
<name>A0ABQ1H475_9BACL</name>
<comment type="caution">
    <text evidence="1">The sequence shown here is derived from an EMBL/GenBank/DDBJ whole genome shotgun (WGS) entry which is preliminary data.</text>
</comment>
<evidence type="ECO:0008006" key="3">
    <source>
        <dbReference type="Google" id="ProtNLM"/>
    </source>
</evidence>
<organism evidence="1 2">
    <name type="scientific">Kroppenstedtia guangzhouensis</name>
    <dbReference type="NCBI Taxonomy" id="1274356"/>
    <lineage>
        <taxon>Bacteria</taxon>
        <taxon>Bacillati</taxon>
        <taxon>Bacillota</taxon>
        <taxon>Bacilli</taxon>
        <taxon>Bacillales</taxon>
        <taxon>Thermoactinomycetaceae</taxon>
        <taxon>Kroppenstedtia</taxon>
    </lineage>
</organism>
<evidence type="ECO:0000313" key="1">
    <source>
        <dbReference type="EMBL" id="GGA58018.1"/>
    </source>
</evidence>
<gene>
    <name evidence="1" type="ORF">GCM10007416_34020</name>
</gene>
<evidence type="ECO:0000313" key="2">
    <source>
        <dbReference type="Proteomes" id="UP000617979"/>
    </source>
</evidence>